<evidence type="ECO:0000313" key="2">
    <source>
        <dbReference type="Proteomes" id="UP001057402"/>
    </source>
</evidence>
<accession>A0ACB9R7Z6</accession>
<name>A0ACB9R7Z6_9MYRT</name>
<dbReference type="EMBL" id="CM042883">
    <property type="protein sequence ID" value="KAI4374396.1"/>
    <property type="molecule type" value="Genomic_DNA"/>
</dbReference>
<reference evidence="2" key="1">
    <citation type="journal article" date="2023" name="Front. Plant Sci.">
        <title>Chromosomal-level genome assembly of Melastoma candidum provides insights into trichome evolution.</title>
        <authorList>
            <person name="Zhong Y."/>
            <person name="Wu W."/>
            <person name="Sun C."/>
            <person name="Zou P."/>
            <person name="Liu Y."/>
            <person name="Dai S."/>
            <person name="Zhou R."/>
        </authorList>
    </citation>
    <scope>NUCLEOTIDE SEQUENCE [LARGE SCALE GENOMIC DNA]</scope>
</reference>
<dbReference type="Proteomes" id="UP001057402">
    <property type="component" value="Chromosome 4"/>
</dbReference>
<evidence type="ECO:0000313" key="1">
    <source>
        <dbReference type="EMBL" id="KAI4374396.1"/>
    </source>
</evidence>
<proteinExistence type="predicted"/>
<organism evidence="1 2">
    <name type="scientific">Melastoma candidum</name>
    <dbReference type="NCBI Taxonomy" id="119954"/>
    <lineage>
        <taxon>Eukaryota</taxon>
        <taxon>Viridiplantae</taxon>
        <taxon>Streptophyta</taxon>
        <taxon>Embryophyta</taxon>
        <taxon>Tracheophyta</taxon>
        <taxon>Spermatophyta</taxon>
        <taxon>Magnoliopsida</taxon>
        <taxon>eudicotyledons</taxon>
        <taxon>Gunneridae</taxon>
        <taxon>Pentapetalae</taxon>
        <taxon>rosids</taxon>
        <taxon>malvids</taxon>
        <taxon>Myrtales</taxon>
        <taxon>Melastomataceae</taxon>
        <taxon>Melastomatoideae</taxon>
        <taxon>Melastomateae</taxon>
        <taxon>Melastoma</taxon>
    </lineage>
</organism>
<protein>
    <submittedName>
        <fullName evidence="1">Uncharacterized protein</fullName>
    </submittedName>
</protein>
<keyword evidence="2" id="KW-1185">Reference proteome</keyword>
<gene>
    <name evidence="1" type="ORF">MLD38_012398</name>
</gene>
<sequence>MAPTSIATLHNLPLPQHNPPLFIPLGPLHLLPCPRVLDRPMHGADPTDTEIARRSLTGSTELSSSSFSSSVKVTAFHPKHFKTYHPSSRLEYEAGDHEVPSGPNPISNR</sequence>
<comment type="caution">
    <text evidence="1">The sequence shown here is derived from an EMBL/GenBank/DDBJ whole genome shotgun (WGS) entry which is preliminary data.</text>
</comment>